<dbReference type="GO" id="GO:0016787">
    <property type="term" value="F:hydrolase activity"/>
    <property type="evidence" value="ECO:0007669"/>
    <property type="project" value="UniProtKB-KW"/>
</dbReference>
<sequence length="292" mass="32188">MSLPSPRSEQAYCEVSAIEAGQIELPDDLILSNATPGAITTAPSLSFLIQHSKNGHKLLFDLGIRHDWQNYPPAVVENIRMCNRVEVTEDVVQSLAKGGLSPSDINIICLSHCHFDHVGDTTPFTQSEFVVGGDTKLLFNPGYPVNPDSTFAADLLPLGRTRYLSAEEEWQAVGPLPRGYDFYGDGSLYIIDAPGHLAGHLNVLVRTSADGGWLYLAGDSAHHWNLITGESDIAVQNHCCEHDDKALAEKHIERIKALWKMPRVRVLLAHDEPWYKVNKGGSQFWPGKISSL</sequence>
<dbReference type="OrthoDB" id="10250730at2759"/>
<evidence type="ECO:0000256" key="3">
    <source>
        <dbReference type="ARBA" id="ARBA00022723"/>
    </source>
</evidence>
<dbReference type="SMART" id="SM00849">
    <property type="entry name" value="Lactamase_B"/>
    <property type="match status" value="1"/>
</dbReference>
<comment type="cofactor">
    <cofactor evidence="1">
        <name>Zn(2+)</name>
        <dbReference type="ChEBI" id="CHEBI:29105"/>
    </cofactor>
</comment>
<organism evidence="7 8">
    <name type="scientific">Crucibulum laeve</name>
    <dbReference type="NCBI Taxonomy" id="68775"/>
    <lineage>
        <taxon>Eukaryota</taxon>
        <taxon>Fungi</taxon>
        <taxon>Dikarya</taxon>
        <taxon>Basidiomycota</taxon>
        <taxon>Agaricomycotina</taxon>
        <taxon>Agaricomycetes</taxon>
        <taxon>Agaricomycetidae</taxon>
        <taxon>Agaricales</taxon>
        <taxon>Agaricineae</taxon>
        <taxon>Nidulariaceae</taxon>
        <taxon>Crucibulum</taxon>
    </lineage>
</organism>
<dbReference type="Proteomes" id="UP000308652">
    <property type="component" value="Unassembled WGS sequence"/>
</dbReference>
<evidence type="ECO:0000256" key="1">
    <source>
        <dbReference type="ARBA" id="ARBA00001947"/>
    </source>
</evidence>
<evidence type="ECO:0000259" key="6">
    <source>
        <dbReference type="SMART" id="SM00849"/>
    </source>
</evidence>
<feature type="domain" description="Metallo-beta-lactamase" evidence="6">
    <location>
        <begin position="43"/>
        <end position="270"/>
    </location>
</feature>
<reference evidence="7 8" key="1">
    <citation type="journal article" date="2019" name="Nat. Ecol. Evol.">
        <title>Megaphylogeny resolves global patterns of mushroom evolution.</title>
        <authorList>
            <person name="Varga T."/>
            <person name="Krizsan K."/>
            <person name="Foldi C."/>
            <person name="Dima B."/>
            <person name="Sanchez-Garcia M."/>
            <person name="Sanchez-Ramirez S."/>
            <person name="Szollosi G.J."/>
            <person name="Szarkandi J.G."/>
            <person name="Papp V."/>
            <person name="Albert L."/>
            <person name="Andreopoulos W."/>
            <person name="Angelini C."/>
            <person name="Antonin V."/>
            <person name="Barry K.W."/>
            <person name="Bougher N.L."/>
            <person name="Buchanan P."/>
            <person name="Buyck B."/>
            <person name="Bense V."/>
            <person name="Catcheside P."/>
            <person name="Chovatia M."/>
            <person name="Cooper J."/>
            <person name="Damon W."/>
            <person name="Desjardin D."/>
            <person name="Finy P."/>
            <person name="Geml J."/>
            <person name="Haridas S."/>
            <person name="Hughes K."/>
            <person name="Justo A."/>
            <person name="Karasinski D."/>
            <person name="Kautmanova I."/>
            <person name="Kiss B."/>
            <person name="Kocsube S."/>
            <person name="Kotiranta H."/>
            <person name="LaButti K.M."/>
            <person name="Lechner B.E."/>
            <person name="Liimatainen K."/>
            <person name="Lipzen A."/>
            <person name="Lukacs Z."/>
            <person name="Mihaltcheva S."/>
            <person name="Morgado L.N."/>
            <person name="Niskanen T."/>
            <person name="Noordeloos M.E."/>
            <person name="Ohm R.A."/>
            <person name="Ortiz-Santana B."/>
            <person name="Ovrebo C."/>
            <person name="Racz N."/>
            <person name="Riley R."/>
            <person name="Savchenko A."/>
            <person name="Shiryaev A."/>
            <person name="Soop K."/>
            <person name="Spirin V."/>
            <person name="Szebenyi C."/>
            <person name="Tomsovsky M."/>
            <person name="Tulloss R.E."/>
            <person name="Uehling J."/>
            <person name="Grigoriev I.V."/>
            <person name="Vagvolgyi C."/>
            <person name="Papp T."/>
            <person name="Martin F.M."/>
            <person name="Miettinen O."/>
            <person name="Hibbett D.S."/>
            <person name="Nagy L.G."/>
        </authorList>
    </citation>
    <scope>NUCLEOTIDE SEQUENCE [LARGE SCALE GENOMIC DNA]</scope>
    <source>
        <strain evidence="7 8">CBS 166.37</strain>
    </source>
</reference>
<dbReference type="CDD" id="cd07730">
    <property type="entry name" value="metallo-hydrolase-like_MBL-fold"/>
    <property type="match status" value="1"/>
</dbReference>
<dbReference type="GO" id="GO:0046872">
    <property type="term" value="F:metal ion binding"/>
    <property type="evidence" value="ECO:0007669"/>
    <property type="project" value="UniProtKB-KW"/>
</dbReference>
<dbReference type="SUPFAM" id="SSF56281">
    <property type="entry name" value="Metallo-hydrolase/oxidoreductase"/>
    <property type="match status" value="1"/>
</dbReference>
<dbReference type="AlphaFoldDB" id="A0A5C3M571"/>
<dbReference type="InterPro" id="IPR001279">
    <property type="entry name" value="Metallo-B-lactamas"/>
</dbReference>
<keyword evidence="4 7" id="KW-0378">Hydrolase</keyword>
<dbReference type="EMBL" id="ML213596">
    <property type="protein sequence ID" value="TFK40569.1"/>
    <property type="molecule type" value="Genomic_DNA"/>
</dbReference>
<keyword evidence="5" id="KW-0862">Zinc</keyword>
<evidence type="ECO:0000256" key="2">
    <source>
        <dbReference type="ARBA" id="ARBA00007749"/>
    </source>
</evidence>
<evidence type="ECO:0000313" key="7">
    <source>
        <dbReference type="EMBL" id="TFK40569.1"/>
    </source>
</evidence>
<dbReference type="STRING" id="68775.A0A5C3M571"/>
<gene>
    <name evidence="7" type="ORF">BDQ12DRAFT_458637</name>
</gene>
<dbReference type="PANTHER" id="PTHR42978:SF2">
    <property type="entry name" value="102 KBASES UNSTABLE REGION: FROM 1 TO 119443"/>
    <property type="match status" value="1"/>
</dbReference>
<dbReference type="InterPro" id="IPR051013">
    <property type="entry name" value="MBL_superfamily_lactonases"/>
</dbReference>
<dbReference type="InterPro" id="IPR036866">
    <property type="entry name" value="RibonucZ/Hydroxyglut_hydro"/>
</dbReference>
<keyword evidence="3" id="KW-0479">Metal-binding</keyword>
<dbReference type="PANTHER" id="PTHR42978">
    <property type="entry name" value="QUORUM-QUENCHING LACTONASE YTNP-RELATED-RELATED"/>
    <property type="match status" value="1"/>
</dbReference>
<name>A0A5C3M571_9AGAR</name>
<comment type="similarity">
    <text evidence="2">Belongs to the metallo-beta-lactamase superfamily.</text>
</comment>
<evidence type="ECO:0000313" key="8">
    <source>
        <dbReference type="Proteomes" id="UP000308652"/>
    </source>
</evidence>
<evidence type="ECO:0000256" key="5">
    <source>
        <dbReference type="ARBA" id="ARBA00022833"/>
    </source>
</evidence>
<dbReference type="Gene3D" id="3.60.15.10">
    <property type="entry name" value="Ribonuclease Z/Hydroxyacylglutathione hydrolase-like"/>
    <property type="match status" value="1"/>
</dbReference>
<dbReference type="Pfam" id="PF00753">
    <property type="entry name" value="Lactamase_B"/>
    <property type="match status" value="1"/>
</dbReference>
<protein>
    <submittedName>
        <fullName evidence="7">Metallo-hydrolase/oxidoreductase</fullName>
    </submittedName>
</protein>
<accession>A0A5C3M571</accession>
<keyword evidence="8" id="KW-1185">Reference proteome</keyword>
<proteinExistence type="inferred from homology"/>
<evidence type="ECO:0000256" key="4">
    <source>
        <dbReference type="ARBA" id="ARBA00022801"/>
    </source>
</evidence>